<proteinExistence type="predicted"/>
<dbReference type="AlphaFoldDB" id="A0A423PRL1"/>
<organism evidence="1 2">
    <name type="scientific">Salinisphaera japonica YTM-1</name>
    <dbReference type="NCBI Taxonomy" id="1209778"/>
    <lineage>
        <taxon>Bacteria</taxon>
        <taxon>Pseudomonadati</taxon>
        <taxon>Pseudomonadota</taxon>
        <taxon>Gammaproteobacteria</taxon>
        <taxon>Salinisphaerales</taxon>
        <taxon>Salinisphaeraceae</taxon>
        <taxon>Salinisphaera</taxon>
    </lineage>
</organism>
<dbReference type="PROSITE" id="PS51257">
    <property type="entry name" value="PROKAR_LIPOPROTEIN"/>
    <property type="match status" value="1"/>
</dbReference>
<reference evidence="1 2" key="1">
    <citation type="submission" date="2013-10" db="EMBL/GenBank/DDBJ databases">
        <title>Salinisphaera japonica YTM-1 Genome Sequencing.</title>
        <authorList>
            <person name="Lai Q."/>
            <person name="Li C."/>
            <person name="Shao Z."/>
        </authorList>
    </citation>
    <scope>NUCLEOTIDE SEQUENCE [LARGE SCALE GENOMIC DNA]</scope>
    <source>
        <strain evidence="1 2">YTM-1</strain>
    </source>
</reference>
<protein>
    <submittedName>
        <fullName evidence="1">Uncharacterized protein</fullName>
    </submittedName>
</protein>
<comment type="caution">
    <text evidence="1">The sequence shown here is derived from an EMBL/GenBank/DDBJ whole genome shotgun (WGS) entry which is preliminary data.</text>
</comment>
<name>A0A423PRL1_9GAMM</name>
<sequence>MKSSRFTRWVTTGAIAGLTGLALSGCGLIYKPVGHTLNHYSLDEIVPYALGSGDLDLAACGTGMGLNQLGGSFSRVINRPARLMIVTNTTASFCSEMQAQKYHLLVQRNLHNGNTDVAQDNRIVAQRWERLTALRRYQVYNDTVEAYGEIGAEKCPNLSNELGTDQDEFVYLTGVLVGVQGLLNDIQANSSVGIPQNVAAKAGRASECIDNIKWWGVPKALEAVVWLSVPGNAPQDADPWAQLRQASAQGKQAGIALPAMLYALAAYGQSDTAREKEAIKMVADIYNAYDPGQKPDDRDEDNAAAQYLLLNQIAYNEALYLSDRIWIDDEGHRTPLVALGSFPGEGGATQEIDADSYLN</sequence>
<keyword evidence="2" id="KW-1185">Reference proteome</keyword>
<evidence type="ECO:0000313" key="1">
    <source>
        <dbReference type="EMBL" id="ROO28161.1"/>
    </source>
</evidence>
<dbReference type="OrthoDB" id="318536at2"/>
<evidence type="ECO:0000313" key="2">
    <source>
        <dbReference type="Proteomes" id="UP000285310"/>
    </source>
</evidence>
<dbReference type="EMBL" id="AYKG01000023">
    <property type="protein sequence ID" value="ROO28161.1"/>
    <property type="molecule type" value="Genomic_DNA"/>
</dbReference>
<dbReference type="InParanoid" id="A0A423PRL1"/>
<gene>
    <name evidence="1" type="ORF">SAJA_08650</name>
</gene>
<dbReference type="Proteomes" id="UP000285310">
    <property type="component" value="Unassembled WGS sequence"/>
</dbReference>
<dbReference type="RefSeq" id="WP_123658232.1">
    <property type="nucleotide sequence ID" value="NZ_AYKG01000023.1"/>
</dbReference>
<accession>A0A423PRL1</accession>